<evidence type="ECO:0000313" key="2">
    <source>
        <dbReference type="EMBL" id="WOB45341.1"/>
    </source>
</evidence>
<feature type="region of interest" description="Disordered" evidence="1">
    <location>
        <begin position="1"/>
        <end position="33"/>
    </location>
</feature>
<reference evidence="2" key="1">
    <citation type="submission" date="2020-05" db="EMBL/GenBank/DDBJ databases">
        <authorList>
            <person name="Zhu T."/>
            <person name="Keshari N."/>
            <person name="Lu X."/>
        </authorList>
    </citation>
    <scope>NUCLEOTIDE SEQUENCE</scope>
    <source>
        <strain evidence="2">NK1-22</strain>
    </source>
</reference>
<dbReference type="EMBL" id="CP053540">
    <property type="protein sequence ID" value="WOB45341.1"/>
    <property type="molecule type" value="Genomic_DNA"/>
</dbReference>
<feature type="compositionally biased region" description="Polar residues" evidence="1">
    <location>
        <begin position="1"/>
        <end position="13"/>
    </location>
</feature>
<sequence length="60" mass="6745">MNSTQPDTKSVDTPPTGVKLEQKPDSVTSPVDVDPIDFDQWAIAVRQQMLDALRKRGTRY</sequence>
<dbReference type="KEGG" id="tog:HNI00_21060"/>
<evidence type="ECO:0000256" key="1">
    <source>
        <dbReference type="SAM" id="MobiDB-lite"/>
    </source>
</evidence>
<protein>
    <submittedName>
        <fullName evidence="2">Uncharacterized protein</fullName>
    </submittedName>
</protein>
<dbReference type="AlphaFoldDB" id="A0AA97BEA5"/>
<accession>A0AA97BEA5</accession>
<gene>
    <name evidence="2" type="ORF">HNI00_21060</name>
</gene>
<dbReference type="RefSeq" id="WP_316789214.1">
    <property type="nucleotide sequence ID" value="NZ_CP053540.1"/>
</dbReference>
<organism evidence="2">
    <name type="scientific">Thermoleptolyngbya oregonensis NK1-22</name>
    <dbReference type="NCBI Taxonomy" id="2547457"/>
    <lineage>
        <taxon>Bacteria</taxon>
        <taxon>Bacillati</taxon>
        <taxon>Cyanobacteriota</taxon>
        <taxon>Cyanophyceae</taxon>
        <taxon>Oculatellales</taxon>
        <taxon>Oculatellaceae</taxon>
        <taxon>Thermoleptolyngbya</taxon>
    </lineage>
</organism>
<proteinExistence type="predicted"/>
<name>A0AA97BEA5_9CYAN</name>